<feature type="signal peptide" evidence="1">
    <location>
        <begin position="1"/>
        <end position="21"/>
    </location>
</feature>
<gene>
    <name evidence="3" type="ORF">QQX98_004398</name>
</gene>
<proteinExistence type="predicted"/>
<feature type="chain" id="PRO_5047128150" description="Apple domain-containing protein" evidence="1">
    <location>
        <begin position="22"/>
        <end position="144"/>
    </location>
</feature>
<accession>A0ABR1H9Y9</accession>
<evidence type="ECO:0000313" key="4">
    <source>
        <dbReference type="Proteomes" id="UP001498476"/>
    </source>
</evidence>
<feature type="domain" description="Apple" evidence="2">
    <location>
        <begin position="53"/>
        <end position="125"/>
    </location>
</feature>
<evidence type="ECO:0000259" key="2">
    <source>
        <dbReference type="PROSITE" id="PS50948"/>
    </source>
</evidence>
<dbReference type="PROSITE" id="PS50948">
    <property type="entry name" value="PAN"/>
    <property type="match status" value="1"/>
</dbReference>
<evidence type="ECO:0000313" key="3">
    <source>
        <dbReference type="EMBL" id="KAK7417742.1"/>
    </source>
</evidence>
<keyword evidence="4" id="KW-1185">Reference proteome</keyword>
<reference evidence="3 4" key="1">
    <citation type="journal article" date="2025" name="Microbiol. Resour. Announc.">
        <title>Draft genome sequences for Neonectria magnoliae and Neonectria punicea, canker pathogens of Liriodendron tulipifera and Acer saccharum in West Virginia.</title>
        <authorList>
            <person name="Petronek H.M."/>
            <person name="Kasson M.T."/>
            <person name="Metheny A.M."/>
            <person name="Stauder C.M."/>
            <person name="Lovett B."/>
            <person name="Lynch S.C."/>
            <person name="Garnas J.R."/>
            <person name="Kasson L.R."/>
            <person name="Stajich J.E."/>
        </authorList>
    </citation>
    <scope>NUCLEOTIDE SEQUENCE [LARGE SCALE GENOMIC DNA]</scope>
    <source>
        <strain evidence="3 4">NRRL 64653</strain>
    </source>
</reference>
<keyword evidence="1" id="KW-0732">Signal</keyword>
<protein>
    <recommendedName>
        <fullName evidence="2">Apple domain-containing protein</fullName>
    </recommendedName>
</protein>
<organism evidence="3 4">
    <name type="scientific">Neonectria punicea</name>
    <dbReference type="NCBI Taxonomy" id="979145"/>
    <lineage>
        <taxon>Eukaryota</taxon>
        <taxon>Fungi</taxon>
        <taxon>Dikarya</taxon>
        <taxon>Ascomycota</taxon>
        <taxon>Pezizomycotina</taxon>
        <taxon>Sordariomycetes</taxon>
        <taxon>Hypocreomycetidae</taxon>
        <taxon>Hypocreales</taxon>
        <taxon>Nectriaceae</taxon>
        <taxon>Neonectria</taxon>
    </lineage>
</organism>
<name>A0ABR1H9Y9_9HYPO</name>
<dbReference type="InterPro" id="IPR003609">
    <property type="entry name" value="Pan_app"/>
</dbReference>
<evidence type="ECO:0000256" key="1">
    <source>
        <dbReference type="SAM" id="SignalP"/>
    </source>
</evidence>
<dbReference type="EMBL" id="JAZAVJ010000054">
    <property type="protein sequence ID" value="KAK7417742.1"/>
    <property type="molecule type" value="Genomic_DNA"/>
</dbReference>
<sequence>MPSTRTIAVAVTALAVSGVNAGLCKPDDATTTTTEACTATCTVLADPPSDATCGSKNTISSELLLNESESSSLEDCAQICVETENCELFSNAPASFPGSNFYCKLYSEYTLTPSDSGVQYYQRNCFDCNRGGRCGRGDRGGRRR</sequence>
<comment type="caution">
    <text evidence="3">The sequence shown here is derived from an EMBL/GenBank/DDBJ whole genome shotgun (WGS) entry which is preliminary data.</text>
</comment>
<dbReference type="Proteomes" id="UP001498476">
    <property type="component" value="Unassembled WGS sequence"/>
</dbReference>